<feature type="domain" description="Rieske" evidence="7">
    <location>
        <begin position="45"/>
        <end position="153"/>
    </location>
</feature>
<dbReference type="InterPro" id="IPR015879">
    <property type="entry name" value="Ring_hydroxy_dOase_asu_C_dom"/>
</dbReference>
<keyword evidence="5" id="KW-0408">Iron</keyword>
<dbReference type="InterPro" id="IPR001663">
    <property type="entry name" value="Rng_hydr_dOase-A"/>
</dbReference>
<accession>A0ABY7V9Q4</accession>
<dbReference type="Gene3D" id="2.102.10.10">
    <property type="entry name" value="Rieske [2Fe-2S] iron-sulphur domain"/>
    <property type="match status" value="1"/>
</dbReference>
<name>A0ABY7V9Q4_9GAMM</name>
<dbReference type="PROSITE" id="PS51296">
    <property type="entry name" value="RIESKE"/>
    <property type="match status" value="1"/>
</dbReference>
<dbReference type="SUPFAM" id="SSF50022">
    <property type="entry name" value="ISP domain"/>
    <property type="match status" value="1"/>
</dbReference>
<evidence type="ECO:0000256" key="4">
    <source>
        <dbReference type="ARBA" id="ARBA00023002"/>
    </source>
</evidence>
<dbReference type="Proteomes" id="UP001215231">
    <property type="component" value="Chromosome"/>
</dbReference>
<evidence type="ECO:0000256" key="3">
    <source>
        <dbReference type="ARBA" id="ARBA00022723"/>
    </source>
</evidence>
<dbReference type="SUPFAM" id="SSF55961">
    <property type="entry name" value="Bet v1-like"/>
    <property type="match status" value="1"/>
</dbReference>
<evidence type="ECO:0000256" key="6">
    <source>
        <dbReference type="ARBA" id="ARBA00023014"/>
    </source>
</evidence>
<dbReference type="InterPro" id="IPR017941">
    <property type="entry name" value="Rieske_2Fe-2S"/>
</dbReference>
<proteinExistence type="predicted"/>
<dbReference type="PRINTS" id="PR00090">
    <property type="entry name" value="RNGDIOXGNASE"/>
</dbReference>
<keyword evidence="6" id="KW-0411">Iron-sulfur</keyword>
<dbReference type="GO" id="GO:0051213">
    <property type="term" value="F:dioxygenase activity"/>
    <property type="evidence" value="ECO:0007669"/>
    <property type="project" value="UniProtKB-KW"/>
</dbReference>
<gene>
    <name evidence="8" type="ORF">H3N35_18605</name>
</gene>
<dbReference type="PANTHER" id="PTHR43756">
    <property type="entry name" value="CHOLINE MONOOXYGENASE, CHLOROPLASTIC"/>
    <property type="match status" value="1"/>
</dbReference>
<keyword evidence="4" id="KW-0560">Oxidoreductase</keyword>
<dbReference type="Gene3D" id="3.90.380.10">
    <property type="entry name" value="Naphthalene 1,2-dioxygenase Alpha Subunit, Chain A, domain 1"/>
    <property type="match status" value="1"/>
</dbReference>
<dbReference type="CDD" id="cd03469">
    <property type="entry name" value="Rieske_RO_Alpha_N"/>
    <property type="match status" value="1"/>
</dbReference>
<dbReference type="EMBL" id="CP059693">
    <property type="protein sequence ID" value="WDE10276.1"/>
    <property type="molecule type" value="Genomic_DNA"/>
</dbReference>
<evidence type="ECO:0000313" key="9">
    <source>
        <dbReference type="Proteomes" id="UP001215231"/>
    </source>
</evidence>
<evidence type="ECO:0000313" key="8">
    <source>
        <dbReference type="EMBL" id="WDE10276.1"/>
    </source>
</evidence>
<reference evidence="8 9" key="1">
    <citation type="journal article" date="2022" name="Mar. Drugs">
        <title>Bioassay-Guided Fractionation Leads to the Detection of Cholic Acid Generated by the Rare Thalassomonas sp.</title>
        <authorList>
            <person name="Pheiffer F."/>
            <person name="Schneider Y.K."/>
            <person name="Hansen E.H."/>
            <person name="Andersen J.H."/>
            <person name="Isaksson J."/>
            <person name="Busche T."/>
            <person name="R C."/>
            <person name="Kalinowski J."/>
            <person name="Zyl L.V."/>
            <person name="Trindade M."/>
        </authorList>
    </citation>
    <scope>NUCLEOTIDE SEQUENCE [LARGE SCALE GENOMIC DNA]</scope>
    <source>
        <strain evidence="8 9">A5K-61T</strain>
    </source>
</reference>
<protein>
    <submittedName>
        <fullName evidence="8">Aromatic ring-hydroxylating dioxygenase subunit alpha</fullName>
    </submittedName>
</protein>
<keyword evidence="8" id="KW-0223">Dioxygenase</keyword>
<organism evidence="8 9">
    <name type="scientific">Thalassomonas haliotis</name>
    <dbReference type="NCBI Taxonomy" id="485448"/>
    <lineage>
        <taxon>Bacteria</taxon>
        <taxon>Pseudomonadati</taxon>
        <taxon>Pseudomonadota</taxon>
        <taxon>Gammaproteobacteria</taxon>
        <taxon>Alteromonadales</taxon>
        <taxon>Colwelliaceae</taxon>
        <taxon>Thalassomonas</taxon>
    </lineage>
</organism>
<evidence type="ECO:0000256" key="1">
    <source>
        <dbReference type="ARBA" id="ARBA00001962"/>
    </source>
</evidence>
<dbReference type="Pfam" id="PF00848">
    <property type="entry name" value="Ring_hydroxyl_A"/>
    <property type="match status" value="1"/>
</dbReference>
<evidence type="ECO:0000256" key="5">
    <source>
        <dbReference type="ARBA" id="ARBA00023004"/>
    </source>
</evidence>
<evidence type="ECO:0000259" key="7">
    <source>
        <dbReference type="PROSITE" id="PS51296"/>
    </source>
</evidence>
<evidence type="ECO:0000256" key="2">
    <source>
        <dbReference type="ARBA" id="ARBA00022714"/>
    </source>
</evidence>
<keyword evidence="9" id="KW-1185">Reference proteome</keyword>
<dbReference type="Pfam" id="PF00355">
    <property type="entry name" value="Rieske"/>
    <property type="match status" value="1"/>
</dbReference>
<sequence>MEDLLGRYRQEAQASLFEAKALPFEVYHNRDIAELEAERIFRSDWNFVCAGQALADVGSYYAFELAGEAIVIIRGQDNQLRAMSNNCRHRGTPLLDEGFGEVGKSISCPYHAWTYDDKGTFKGAPTSGKVTLDTAAHCLPQFRLETWYGLLFINLDSQAASLSERFQGIEKYISIYQPERFNGYKPGEQEHWRANWKVVMENALESYHIFKVHKETLETLSPTKLAYYVAGSASWTITGGKLVDDAGKLTKWLRGKYPAAYDHYQVIVLPPSLVMILDYGSLSWLHILPDGAECCLVRSGSIFPKSVFKEDLQSQAFTHAFFQEDKWICQRLQKGMHSKIGKGGKLVEMERSVVDFHQYLAAMLFAAGTDDFYEDENAGLFIGEG</sequence>
<keyword evidence="2" id="KW-0001">2Fe-2S</keyword>
<keyword evidence="3" id="KW-0479">Metal-binding</keyword>
<dbReference type="PANTHER" id="PTHR43756:SF5">
    <property type="entry name" value="CHOLINE MONOOXYGENASE, CHLOROPLASTIC"/>
    <property type="match status" value="1"/>
</dbReference>
<comment type="cofactor">
    <cofactor evidence="1">
        <name>Fe cation</name>
        <dbReference type="ChEBI" id="CHEBI:24875"/>
    </cofactor>
</comment>
<dbReference type="InterPro" id="IPR036922">
    <property type="entry name" value="Rieske_2Fe-2S_sf"/>
</dbReference>
<dbReference type="RefSeq" id="WP_274050305.1">
    <property type="nucleotide sequence ID" value="NZ_CP059693.1"/>
</dbReference>